<reference evidence="1 2" key="1">
    <citation type="submission" date="2013-09" db="EMBL/GenBank/DDBJ databases">
        <title>Whole genome shotgun sequence of Vibrio azureus NBRC 104587.</title>
        <authorList>
            <person name="Isaki S."/>
            <person name="Hosoyama A."/>
            <person name="Numata M."/>
            <person name="Hashimoto M."/>
            <person name="Hosoyama Y."/>
            <person name="Tsuchikane K."/>
            <person name="Noguchi M."/>
            <person name="Hirakata S."/>
            <person name="Ichikawa N."/>
            <person name="Ohji S."/>
            <person name="Yamazoe A."/>
            <person name="Fujita N."/>
        </authorList>
    </citation>
    <scope>NUCLEOTIDE SEQUENCE [LARGE SCALE GENOMIC DNA]</scope>
    <source>
        <strain evidence="1 2">NBRC 104587</strain>
    </source>
</reference>
<dbReference type="Proteomes" id="UP000016567">
    <property type="component" value="Unassembled WGS sequence"/>
</dbReference>
<dbReference type="AlphaFoldDB" id="U3A5H4"/>
<dbReference type="OrthoDB" id="5905663at2"/>
<protein>
    <submittedName>
        <fullName evidence="1">Uncharacterized protein</fullName>
    </submittedName>
</protein>
<dbReference type="STRING" id="1219077.VAZ01S_023_00180"/>
<gene>
    <name evidence="1" type="ORF">VAZ01S_023_00180</name>
</gene>
<dbReference type="RefSeq" id="WP_021709010.1">
    <property type="nucleotide sequence ID" value="NZ_BAOB01000408.1"/>
</dbReference>
<proteinExistence type="predicted"/>
<keyword evidence="2" id="KW-1185">Reference proteome</keyword>
<organism evidence="1 2">
    <name type="scientific">Vibrio azureus NBRC 104587</name>
    <dbReference type="NCBI Taxonomy" id="1219077"/>
    <lineage>
        <taxon>Bacteria</taxon>
        <taxon>Pseudomonadati</taxon>
        <taxon>Pseudomonadota</taxon>
        <taxon>Gammaproteobacteria</taxon>
        <taxon>Vibrionales</taxon>
        <taxon>Vibrionaceae</taxon>
        <taxon>Vibrio</taxon>
    </lineage>
</organism>
<sequence>MIGITTQPTNQKHHLQAQQNQSLVDEISNPTWTDQMIEDLQYGMIKSAIDDIRDGRKSKLMRQEATEWLLEDDYVHPLSFCNCCRSLGLDAELLRSMLSRLLQGRFHYESI</sequence>
<accession>U3A5H4</accession>
<evidence type="ECO:0000313" key="1">
    <source>
        <dbReference type="EMBL" id="GAD75251.1"/>
    </source>
</evidence>
<evidence type="ECO:0000313" key="2">
    <source>
        <dbReference type="Proteomes" id="UP000016567"/>
    </source>
</evidence>
<dbReference type="EMBL" id="BATL01000023">
    <property type="protein sequence ID" value="GAD75251.1"/>
    <property type="molecule type" value="Genomic_DNA"/>
</dbReference>
<dbReference type="eggNOG" id="ENOG5031Q06">
    <property type="taxonomic scope" value="Bacteria"/>
</dbReference>
<comment type="caution">
    <text evidence="1">The sequence shown here is derived from an EMBL/GenBank/DDBJ whole genome shotgun (WGS) entry which is preliminary data.</text>
</comment>
<name>U3A5H4_9VIBR</name>